<organism evidence="1 2">
    <name type="scientific">Actinotalea fermentans</name>
    <dbReference type="NCBI Taxonomy" id="43671"/>
    <lineage>
        <taxon>Bacteria</taxon>
        <taxon>Bacillati</taxon>
        <taxon>Actinomycetota</taxon>
        <taxon>Actinomycetes</taxon>
        <taxon>Micrococcales</taxon>
        <taxon>Cellulomonadaceae</taxon>
        <taxon>Actinotalea</taxon>
    </lineage>
</organism>
<accession>A0A511YSZ8</accession>
<proteinExistence type="predicted"/>
<comment type="caution">
    <text evidence="1">The sequence shown here is derived from an EMBL/GenBank/DDBJ whole genome shotgun (WGS) entry which is preliminary data.</text>
</comment>
<evidence type="ECO:0000313" key="1">
    <source>
        <dbReference type="EMBL" id="GEN78315.1"/>
    </source>
</evidence>
<dbReference type="PANTHER" id="PTHR30528:SF0">
    <property type="entry name" value="CYTOPLASMIC PROTEIN"/>
    <property type="match status" value="1"/>
</dbReference>
<sequence length="422" mass="46339">MTAPPEQLTLAQARRVALDAQGLSRPRAERAGPATMRHLGQVVDRLGLLQIDSVNVVARAHLMPVFSRIGPYDPGLLDRASGRAPRRLVEYWGHEASFVPPETYRLLGWRQRAWREHAWGMATSVLHTHAHLVDEIRDLVAERGPVTAREVHAEYAAEHPRQRADWGWNWTVSKRVLELLFFTGELTSAGRNAAFERRYDLTSRVLPPAVLAAPEPADDDAVRALVEIGARAHGVGTVACFADYFRIKAAPARRAVAELVEDGVLRPVVVRGWERPTYLHRDARVPRSATGRALLSPFDPLVFERRRLEELFGTRYRIEIYTPAHLRVHGYYVLPFLLGDRIVARVDLKADRRAGVLLVQAAHAEPTGRAGESPGAVAEALAAELRLAASWLGLSDVAAGPAAGGDLLPALLTALATPSAAS</sequence>
<evidence type="ECO:0008006" key="3">
    <source>
        <dbReference type="Google" id="ProtNLM"/>
    </source>
</evidence>
<gene>
    <name evidence="1" type="ORF">AFE02nite_00490</name>
</gene>
<evidence type="ECO:0000313" key="2">
    <source>
        <dbReference type="Proteomes" id="UP000321484"/>
    </source>
</evidence>
<dbReference type="Proteomes" id="UP000321484">
    <property type="component" value="Unassembled WGS sequence"/>
</dbReference>
<dbReference type="EMBL" id="BJYK01000001">
    <property type="protein sequence ID" value="GEN78315.1"/>
    <property type="molecule type" value="Genomic_DNA"/>
</dbReference>
<keyword evidence="2" id="KW-1185">Reference proteome</keyword>
<protein>
    <recommendedName>
        <fullName evidence="3">Winged helix-turn-helix domain-containing protein</fullName>
    </recommendedName>
</protein>
<dbReference type="AlphaFoldDB" id="A0A511YSZ8"/>
<dbReference type="PANTHER" id="PTHR30528">
    <property type="entry name" value="CYTOPLASMIC PROTEIN"/>
    <property type="match status" value="1"/>
</dbReference>
<reference evidence="1 2" key="1">
    <citation type="submission" date="2019-07" db="EMBL/GenBank/DDBJ databases">
        <title>Whole genome shotgun sequence of Actinotalea fermentans NBRC 105374.</title>
        <authorList>
            <person name="Hosoyama A."/>
            <person name="Uohara A."/>
            <person name="Ohji S."/>
            <person name="Ichikawa N."/>
        </authorList>
    </citation>
    <scope>NUCLEOTIDE SEQUENCE [LARGE SCALE GENOMIC DNA]</scope>
    <source>
        <strain evidence="1 2">NBRC 105374</strain>
    </source>
</reference>
<dbReference type="Pfam" id="PF06224">
    <property type="entry name" value="AlkZ-like"/>
    <property type="match status" value="1"/>
</dbReference>
<dbReference type="RefSeq" id="WP_034248875.1">
    <property type="nucleotide sequence ID" value="NZ_BJYK01000001.1"/>
</dbReference>
<name>A0A511YSZ8_9CELL</name>
<dbReference type="InterPro" id="IPR009351">
    <property type="entry name" value="AlkZ-like"/>
</dbReference>